<keyword evidence="1" id="KW-0472">Membrane</keyword>
<comment type="caution">
    <text evidence="3">The sequence shown here is derived from an EMBL/GenBank/DDBJ whole genome shotgun (WGS) entry which is preliminary data.</text>
</comment>
<keyword evidence="4" id="KW-1185">Reference proteome</keyword>
<dbReference type="AlphaFoldDB" id="A0A838CWU6"/>
<feature type="transmembrane region" description="Helical" evidence="1">
    <location>
        <begin position="244"/>
        <end position="262"/>
    </location>
</feature>
<feature type="transmembrane region" description="Helical" evidence="1">
    <location>
        <begin position="343"/>
        <end position="361"/>
    </location>
</feature>
<feature type="transmembrane region" description="Helical" evidence="1">
    <location>
        <begin position="20"/>
        <end position="41"/>
    </location>
</feature>
<dbReference type="Pfam" id="PF20047">
    <property type="entry name" value="DUF6449"/>
    <property type="match status" value="1"/>
</dbReference>
<feature type="transmembrane region" description="Helical" evidence="1">
    <location>
        <begin position="282"/>
        <end position="300"/>
    </location>
</feature>
<feature type="transmembrane region" description="Helical" evidence="1">
    <location>
        <begin position="178"/>
        <end position="202"/>
    </location>
</feature>
<organism evidence="3 4">
    <name type="scientific">Halobacillus locisalis</name>
    <dbReference type="NCBI Taxonomy" id="220753"/>
    <lineage>
        <taxon>Bacteria</taxon>
        <taxon>Bacillati</taxon>
        <taxon>Bacillota</taxon>
        <taxon>Bacilli</taxon>
        <taxon>Bacillales</taxon>
        <taxon>Bacillaceae</taxon>
        <taxon>Halobacillus</taxon>
    </lineage>
</organism>
<evidence type="ECO:0000256" key="1">
    <source>
        <dbReference type="SAM" id="Phobius"/>
    </source>
</evidence>
<feature type="transmembrane region" description="Helical" evidence="1">
    <location>
        <begin position="105"/>
        <end position="133"/>
    </location>
</feature>
<dbReference type="Proteomes" id="UP000571017">
    <property type="component" value="Unassembled WGS sequence"/>
</dbReference>
<feature type="domain" description="DUF6449" evidence="2">
    <location>
        <begin position="432"/>
        <end position="534"/>
    </location>
</feature>
<gene>
    <name evidence="3" type="ORF">H0266_17175</name>
</gene>
<feature type="transmembrane region" description="Helical" evidence="1">
    <location>
        <begin position="306"/>
        <end position="323"/>
    </location>
</feature>
<dbReference type="PANTHER" id="PTHR39177:SF1">
    <property type="entry name" value="ABC TRANSPORTER PERMEASE YTRC-RELATED"/>
    <property type="match status" value="1"/>
</dbReference>
<evidence type="ECO:0000259" key="2">
    <source>
        <dbReference type="Pfam" id="PF20047"/>
    </source>
</evidence>
<sequence>MPSKTSLFRKELLKQDFRNVGWIGIVYLVGLLFLLPMNLVLSLPDMLHREPNEHGLFSRMFSYELQGLFLFVIPVLMGVFLMRYMHVRSSSDFMHSLPIRREKLFHYHLLSGLIFLTVPIIMTGLVLLLFIGTTDVSFFYSIGDLGYWILVMIGITVVVFMASVFVGTLTGLSAVQGVLTYILLLFPVGIYGLVAYNVGFFVTGISSDSVMLDNVQYYSPIVDVFGFTPALQGEQPLPVEYTSIAIYFGFSVLFYAVGLIAYKNRLLESASQAIAISWLKPIFIFGVSLCLALLSGLYFGESQGSYYGLVFGYIAGGSLGYLLSTMVIEKTWRVFSSAHWKAFGKYAATVSVVLVLLPVSFQPFEGFVPEQDDIKGVFVGDGYYEYRRVLQSDHSNLMQSEEAIAATRELHSELIDRAEPFSESKNRHFIVYQLENGKSVYRSYFFDREKVQENFKQLAATKEYKELRYPITQLSLSEVLGVNLAPKLVPDTDVNLFDKQKLSEFWEVLKKDIYNLSYESMIKTNSAASTLYVQLKDREYNDRPGYNLSIDQSFMKTTEWLKEEGLYEKAFLQAEEIEKVDVYPWKPSYTSPLRAYRSIESEGNIQPFTLDGSDEIESLLRTEESWSHAEYLIVFYPNLKSGGSDERAISISASEAPDFIKQHFNE</sequence>
<evidence type="ECO:0000313" key="3">
    <source>
        <dbReference type="EMBL" id="MBA2176622.1"/>
    </source>
</evidence>
<reference evidence="3 4" key="1">
    <citation type="journal article" date="2004" name="Extremophiles">
        <title>Halobacillus locisalis sp. nov., a halophilic bacterium isolated from a marine solar saltern of the Yellow Sea in Korea.</title>
        <authorList>
            <person name="Yoon J.H."/>
            <person name="Kang K.H."/>
            <person name="Oh T.K."/>
            <person name="Park Y.H."/>
        </authorList>
    </citation>
    <scope>NUCLEOTIDE SEQUENCE [LARGE SCALE GENOMIC DNA]</scope>
    <source>
        <strain evidence="3 4">KCTC 3788</strain>
    </source>
</reference>
<dbReference type="RefSeq" id="WP_181473680.1">
    <property type="nucleotide sequence ID" value="NZ_JACEFG010000004.1"/>
</dbReference>
<accession>A0A838CWU6</accession>
<dbReference type="EMBL" id="JACEFG010000004">
    <property type="protein sequence ID" value="MBA2176622.1"/>
    <property type="molecule type" value="Genomic_DNA"/>
</dbReference>
<protein>
    <recommendedName>
        <fullName evidence="2">DUF6449 domain-containing protein</fullName>
    </recommendedName>
</protein>
<dbReference type="InterPro" id="IPR045611">
    <property type="entry name" value="DUF6449"/>
</dbReference>
<dbReference type="InterPro" id="IPR053046">
    <property type="entry name" value="ABC-5_transporter"/>
</dbReference>
<keyword evidence="1" id="KW-1133">Transmembrane helix</keyword>
<evidence type="ECO:0000313" key="4">
    <source>
        <dbReference type="Proteomes" id="UP000571017"/>
    </source>
</evidence>
<keyword evidence="1" id="KW-0812">Transmembrane</keyword>
<feature type="transmembrane region" description="Helical" evidence="1">
    <location>
        <begin position="145"/>
        <end position="166"/>
    </location>
</feature>
<name>A0A838CWU6_9BACI</name>
<proteinExistence type="predicted"/>
<feature type="transmembrane region" description="Helical" evidence="1">
    <location>
        <begin position="61"/>
        <end position="84"/>
    </location>
</feature>
<dbReference type="PANTHER" id="PTHR39177">
    <property type="entry name" value="ABC TRANSPORTER PERMEASE YTRC-RELATED"/>
    <property type="match status" value="1"/>
</dbReference>